<dbReference type="AlphaFoldDB" id="A0A218VUW2"/>
<evidence type="ECO:0000313" key="2">
    <source>
        <dbReference type="EMBL" id="OWM63811.1"/>
    </source>
</evidence>
<dbReference type="EMBL" id="MTKT01005880">
    <property type="protein sequence ID" value="OWM63811.1"/>
    <property type="molecule type" value="Genomic_DNA"/>
</dbReference>
<comment type="caution">
    <text evidence="2">The sequence shown here is derived from an EMBL/GenBank/DDBJ whole genome shotgun (WGS) entry which is preliminary data.</text>
</comment>
<reference evidence="3" key="1">
    <citation type="journal article" date="2017" name="Plant J.">
        <title>The pomegranate (Punica granatum L.) genome and the genomics of punicalagin biosynthesis.</title>
        <authorList>
            <person name="Qin G."/>
            <person name="Xu C."/>
            <person name="Ming R."/>
            <person name="Tang H."/>
            <person name="Guyot R."/>
            <person name="Kramer E.M."/>
            <person name="Hu Y."/>
            <person name="Yi X."/>
            <person name="Qi Y."/>
            <person name="Xu X."/>
            <person name="Gao Z."/>
            <person name="Pan H."/>
            <person name="Jian J."/>
            <person name="Tian Y."/>
            <person name="Yue Z."/>
            <person name="Xu Y."/>
        </authorList>
    </citation>
    <scope>NUCLEOTIDE SEQUENCE [LARGE SCALE GENOMIC DNA]</scope>
    <source>
        <strain evidence="3">cv. Dabenzi</strain>
    </source>
</reference>
<protein>
    <submittedName>
        <fullName evidence="2">Uncharacterized protein</fullName>
    </submittedName>
</protein>
<gene>
    <name evidence="2" type="ORF">CDL15_Pgr006073</name>
</gene>
<dbReference type="Proteomes" id="UP000197138">
    <property type="component" value="Unassembled WGS sequence"/>
</dbReference>
<proteinExistence type="predicted"/>
<feature type="region of interest" description="Disordered" evidence="1">
    <location>
        <begin position="1"/>
        <end position="33"/>
    </location>
</feature>
<evidence type="ECO:0000313" key="3">
    <source>
        <dbReference type="Proteomes" id="UP000197138"/>
    </source>
</evidence>
<organism evidence="2 3">
    <name type="scientific">Punica granatum</name>
    <name type="common">Pomegranate</name>
    <dbReference type="NCBI Taxonomy" id="22663"/>
    <lineage>
        <taxon>Eukaryota</taxon>
        <taxon>Viridiplantae</taxon>
        <taxon>Streptophyta</taxon>
        <taxon>Embryophyta</taxon>
        <taxon>Tracheophyta</taxon>
        <taxon>Spermatophyta</taxon>
        <taxon>Magnoliopsida</taxon>
        <taxon>eudicotyledons</taxon>
        <taxon>Gunneridae</taxon>
        <taxon>Pentapetalae</taxon>
        <taxon>rosids</taxon>
        <taxon>malvids</taxon>
        <taxon>Myrtales</taxon>
        <taxon>Lythraceae</taxon>
        <taxon>Punica</taxon>
    </lineage>
</organism>
<accession>A0A218VUW2</accession>
<name>A0A218VUW2_PUNGR</name>
<evidence type="ECO:0000256" key="1">
    <source>
        <dbReference type="SAM" id="MobiDB-lite"/>
    </source>
</evidence>
<sequence length="82" mass="8976">MKLGGGEESGDRGQRFPPLSAAATAREGAGDSGEYRLGYTALRRGVTRLRSVGIERDFRFLARVSSFPARDFPSSIAENRRN</sequence>